<dbReference type="GO" id="GO:0000287">
    <property type="term" value="F:magnesium ion binding"/>
    <property type="evidence" value="ECO:0007669"/>
    <property type="project" value="InterPro"/>
</dbReference>
<dbReference type="AlphaFoldDB" id="A0A562ZX39"/>
<dbReference type="InterPro" id="IPR029057">
    <property type="entry name" value="PRTase-like"/>
</dbReference>
<dbReference type="NCBIfam" id="NF005537">
    <property type="entry name" value="PRK07199.1"/>
    <property type="match status" value="1"/>
</dbReference>
<accession>A0A562ZX39</accession>
<dbReference type="Pfam" id="PF00156">
    <property type="entry name" value="Pribosyltran"/>
    <property type="match status" value="1"/>
</dbReference>
<dbReference type="PANTHER" id="PTHR10210">
    <property type="entry name" value="RIBOSE-PHOSPHATE DIPHOSPHOKINASE FAMILY MEMBER"/>
    <property type="match status" value="1"/>
</dbReference>
<dbReference type="Proteomes" id="UP000318199">
    <property type="component" value="Unassembled WGS sequence"/>
</dbReference>
<evidence type="ECO:0000259" key="4">
    <source>
        <dbReference type="Pfam" id="PF13793"/>
    </source>
</evidence>
<comment type="caution">
    <text evidence="5">The sequence shown here is derived from an EMBL/GenBank/DDBJ whole genome shotgun (WGS) entry which is preliminary data.</text>
</comment>
<evidence type="ECO:0000256" key="1">
    <source>
        <dbReference type="ARBA" id="ARBA00022727"/>
    </source>
</evidence>
<feature type="domain" description="Phosphoribosyltransferase" evidence="3">
    <location>
        <begin position="144"/>
        <end position="269"/>
    </location>
</feature>
<evidence type="ECO:0000313" key="6">
    <source>
        <dbReference type="Proteomes" id="UP000318199"/>
    </source>
</evidence>
<comment type="similarity">
    <text evidence="2">Belongs to the ribose-phosphate pyrophosphokinase family.</text>
</comment>
<dbReference type="InterPro" id="IPR000836">
    <property type="entry name" value="PRTase_dom"/>
</dbReference>
<reference evidence="5 6" key="1">
    <citation type="submission" date="2019-07" db="EMBL/GenBank/DDBJ databases">
        <title>Caenimonas sedimenti sp. nov., isolated from activated sludge.</title>
        <authorList>
            <person name="Xu J."/>
        </authorList>
    </citation>
    <scope>NUCLEOTIDE SEQUENCE [LARGE SCALE GENOMIC DNA]</scope>
    <source>
        <strain evidence="5 6">HX-9-20</strain>
    </source>
</reference>
<dbReference type="EC" id="2.7.6.1" evidence="5"/>
<dbReference type="SMART" id="SM01400">
    <property type="entry name" value="Pribosyltran_N"/>
    <property type="match status" value="1"/>
</dbReference>
<keyword evidence="1 2" id="KW-0545">Nucleotide biosynthesis</keyword>
<dbReference type="GO" id="GO:0006015">
    <property type="term" value="P:5-phosphoribose 1-diphosphate biosynthetic process"/>
    <property type="evidence" value="ECO:0007669"/>
    <property type="project" value="TreeGrafter"/>
</dbReference>
<gene>
    <name evidence="5" type="primary">prs</name>
    <name evidence="5" type="ORF">FN976_04020</name>
</gene>
<organism evidence="5 6">
    <name type="scientific">Caenimonas sedimenti</name>
    <dbReference type="NCBI Taxonomy" id="2596921"/>
    <lineage>
        <taxon>Bacteria</taxon>
        <taxon>Pseudomonadati</taxon>
        <taxon>Pseudomonadota</taxon>
        <taxon>Betaproteobacteria</taxon>
        <taxon>Burkholderiales</taxon>
        <taxon>Comamonadaceae</taxon>
        <taxon>Caenimonas</taxon>
    </lineage>
</organism>
<dbReference type="Pfam" id="PF13793">
    <property type="entry name" value="Pribosyltran_N"/>
    <property type="match status" value="1"/>
</dbReference>
<dbReference type="RefSeq" id="WP_145891218.1">
    <property type="nucleotide sequence ID" value="NZ_VOBQ01000003.1"/>
</dbReference>
<name>A0A562ZX39_9BURK</name>
<dbReference type="GO" id="GO:0005737">
    <property type="term" value="C:cytoplasm"/>
    <property type="evidence" value="ECO:0007669"/>
    <property type="project" value="TreeGrafter"/>
</dbReference>
<dbReference type="EMBL" id="VOBQ01000003">
    <property type="protein sequence ID" value="TWO72704.1"/>
    <property type="molecule type" value="Genomic_DNA"/>
</dbReference>
<evidence type="ECO:0000313" key="5">
    <source>
        <dbReference type="EMBL" id="TWO72704.1"/>
    </source>
</evidence>
<evidence type="ECO:0000256" key="2">
    <source>
        <dbReference type="RuleBase" id="RU004324"/>
    </source>
</evidence>
<dbReference type="GO" id="GO:0002189">
    <property type="term" value="C:ribose phosphate diphosphokinase complex"/>
    <property type="evidence" value="ECO:0007669"/>
    <property type="project" value="TreeGrafter"/>
</dbReference>
<dbReference type="OrthoDB" id="324294at2"/>
<feature type="domain" description="Ribose-phosphate pyrophosphokinase N-terminal" evidence="4">
    <location>
        <begin position="2"/>
        <end position="113"/>
    </location>
</feature>
<dbReference type="Gene3D" id="3.40.50.2020">
    <property type="match status" value="2"/>
</dbReference>
<keyword evidence="6" id="KW-1185">Reference proteome</keyword>
<keyword evidence="5" id="KW-0808">Transferase</keyword>
<dbReference type="InterPro" id="IPR029099">
    <property type="entry name" value="Pribosyltran_N"/>
</dbReference>
<sequence>MIVLALPGAAALAADLAGRLACPWSQLATHRFPDGESLVRIDAPVQDRCVVLVGSLDHPDGKTLPLLFAADAARELGAERVGLVAPYLAYMRQDMRFHPGEAVTSRSYARLLSGALDFLVTVDPHLHRWHALGDIYSIRTQAVAAAPAIARWLRDQVPQPLLVGPDAESAQWIAHVAHLCSSPWTVMEKTRSGDREVRVAFAPDNDWTGRTPVLLDDVVSTGGTMVAAVRAIAAAGLGPPVCVATHALLDDEALDALRDAGATRFVSCDSVPHSSNAIALGPLLADAVRALARPSTSSR</sequence>
<protein>
    <submittedName>
        <fullName evidence="5">Ribose-phosphate diphosphokinase</fullName>
        <ecNumber evidence="5">2.7.6.1</ecNumber>
    </submittedName>
</protein>
<dbReference type="NCBIfam" id="TIGR01251">
    <property type="entry name" value="ribP_PPkin"/>
    <property type="match status" value="1"/>
</dbReference>
<dbReference type="CDD" id="cd06223">
    <property type="entry name" value="PRTases_typeI"/>
    <property type="match status" value="1"/>
</dbReference>
<dbReference type="GO" id="GO:0006164">
    <property type="term" value="P:purine nucleotide biosynthetic process"/>
    <property type="evidence" value="ECO:0007669"/>
    <property type="project" value="TreeGrafter"/>
</dbReference>
<dbReference type="PANTHER" id="PTHR10210:SF41">
    <property type="entry name" value="RIBOSE-PHOSPHATE PYROPHOSPHOKINASE 1, CHLOROPLASTIC"/>
    <property type="match status" value="1"/>
</dbReference>
<keyword evidence="5" id="KW-0418">Kinase</keyword>
<dbReference type="SUPFAM" id="SSF53271">
    <property type="entry name" value="PRTase-like"/>
    <property type="match status" value="2"/>
</dbReference>
<evidence type="ECO:0000259" key="3">
    <source>
        <dbReference type="Pfam" id="PF00156"/>
    </source>
</evidence>
<dbReference type="GO" id="GO:0004749">
    <property type="term" value="F:ribose phosphate diphosphokinase activity"/>
    <property type="evidence" value="ECO:0007669"/>
    <property type="project" value="UniProtKB-EC"/>
</dbReference>
<dbReference type="GO" id="GO:0016301">
    <property type="term" value="F:kinase activity"/>
    <property type="evidence" value="ECO:0007669"/>
    <property type="project" value="UniProtKB-KW"/>
</dbReference>
<proteinExistence type="inferred from homology"/>
<dbReference type="InterPro" id="IPR005946">
    <property type="entry name" value="Rib-P_diPkinase"/>
</dbReference>